<evidence type="ECO:0000313" key="1">
    <source>
        <dbReference type="EMBL" id="EAQ86916.1"/>
    </source>
</evidence>
<dbReference type="GeneID" id="4393298"/>
<dbReference type="VEuPathDB" id="FungiDB:CHGG_08169"/>
<proteinExistence type="predicted"/>
<dbReference type="RefSeq" id="XP_001225825.1">
    <property type="nucleotide sequence ID" value="XM_001225824.1"/>
</dbReference>
<dbReference type="InParanoid" id="Q2GV35"/>
<dbReference type="EMBL" id="CH408033">
    <property type="protein sequence ID" value="EAQ86916.1"/>
    <property type="molecule type" value="Genomic_DNA"/>
</dbReference>
<name>Q2GV35_CHAGB</name>
<protein>
    <submittedName>
        <fullName evidence="1">Uncharacterized protein</fullName>
    </submittedName>
</protein>
<evidence type="ECO:0000313" key="2">
    <source>
        <dbReference type="Proteomes" id="UP000001056"/>
    </source>
</evidence>
<gene>
    <name evidence="1" type="ORF">CHGG_08169</name>
</gene>
<dbReference type="AlphaFoldDB" id="Q2GV35"/>
<reference evidence="2" key="1">
    <citation type="journal article" date="2015" name="Genome Announc.">
        <title>Draft genome sequence of the cellulolytic fungus Chaetomium globosum.</title>
        <authorList>
            <person name="Cuomo C.A."/>
            <person name="Untereiner W.A."/>
            <person name="Ma L.-J."/>
            <person name="Grabherr M."/>
            <person name="Birren B.W."/>
        </authorList>
    </citation>
    <scope>NUCLEOTIDE SEQUENCE [LARGE SCALE GENOMIC DNA]</scope>
    <source>
        <strain evidence="2">ATCC 6205 / CBS 148.51 / DSM 1962 / NBRC 6347 / NRRL 1970</strain>
    </source>
</reference>
<sequence>MAEIFFLTLPLLLHPGPWCWRRVLSLVEFHQSDSISRQGDERLRRIDRGMGRLLVPQRSFGRGFWVPACASASALHRTWTLVKAG</sequence>
<dbReference type="HOGENOM" id="CLU_2512426_0_0_1"/>
<accession>Q2GV35</accession>
<dbReference type="Proteomes" id="UP000001056">
    <property type="component" value="Unassembled WGS sequence"/>
</dbReference>
<organism evidence="1 2">
    <name type="scientific">Chaetomium globosum (strain ATCC 6205 / CBS 148.51 / DSM 1962 / NBRC 6347 / NRRL 1970)</name>
    <name type="common">Soil fungus</name>
    <dbReference type="NCBI Taxonomy" id="306901"/>
    <lineage>
        <taxon>Eukaryota</taxon>
        <taxon>Fungi</taxon>
        <taxon>Dikarya</taxon>
        <taxon>Ascomycota</taxon>
        <taxon>Pezizomycotina</taxon>
        <taxon>Sordariomycetes</taxon>
        <taxon>Sordariomycetidae</taxon>
        <taxon>Sordariales</taxon>
        <taxon>Chaetomiaceae</taxon>
        <taxon>Chaetomium</taxon>
    </lineage>
</organism>
<keyword evidence="2" id="KW-1185">Reference proteome</keyword>